<gene>
    <name evidence="5" type="ORF">VMCG_00120</name>
</gene>
<dbReference type="EMBL" id="LKEA01000001">
    <property type="protein sequence ID" value="ROW12166.1"/>
    <property type="molecule type" value="Genomic_DNA"/>
</dbReference>
<evidence type="ECO:0000256" key="3">
    <source>
        <dbReference type="SAM" id="MobiDB-lite"/>
    </source>
</evidence>
<protein>
    <recommendedName>
        <fullName evidence="4">Zn(2)-C6 fungal-type domain-containing protein</fullName>
    </recommendedName>
</protein>
<dbReference type="OrthoDB" id="426882at2759"/>
<evidence type="ECO:0000256" key="1">
    <source>
        <dbReference type="ARBA" id="ARBA00023242"/>
    </source>
</evidence>
<name>A0A423X8Q5_9PEZI</name>
<keyword evidence="6" id="KW-1185">Reference proteome</keyword>
<dbReference type="CDD" id="cd00067">
    <property type="entry name" value="GAL4"/>
    <property type="match status" value="1"/>
</dbReference>
<sequence>MFTIESSPRLWQVEDLSSQYHHVNIAMSADPAHHLRALLPNPKSRPFPSLSPENTSRTQLASKRRSVAIACEACRKRKTRCDGQRPCNSCNAHTRPGGPVHCEYKDPQCEINTLKRACDELKRRNEALGEVIDVLKSRPEEQALEILRLLRAGADADQIFSTSAKATFAFSCV</sequence>
<dbReference type="SUPFAM" id="SSF57701">
    <property type="entry name" value="Zn2/Cys6 DNA-binding domain"/>
    <property type="match status" value="1"/>
</dbReference>
<accession>A0A423X8Q5</accession>
<keyword evidence="1" id="KW-0539">Nucleus</keyword>
<evidence type="ECO:0000259" key="4">
    <source>
        <dbReference type="PROSITE" id="PS50048"/>
    </source>
</evidence>
<feature type="domain" description="Zn(2)-C6 fungal-type" evidence="4">
    <location>
        <begin position="70"/>
        <end position="104"/>
    </location>
</feature>
<dbReference type="InterPro" id="IPR001138">
    <property type="entry name" value="Zn2Cys6_DnaBD"/>
</dbReference>
<dbReference type="SMART" id="SM00066">
    <property type="entry name" value="GAL4"/>
    <property type="match status" value="1"/>
</dbReference>
<dbReference type="PANTHER" id="PTHR47256:SF1">
    <property type="entry name" value="ZN(II)2CYS6 TRANSCRIPTION FACTOR (EUROFUNG)"/>
    <property type="match status" value="1"/>
</dbReference>
<feature type="region of interest" description="Disordered" evidence="3">
    <location>
        <begin position="37"/>
        <end position="61"/>
    </location>
</feature>
<organism evidence="5 6">
    <name type="scientific">Cytospora schulzeri</name>
    <dbReference type="NCBI Taxonomy" id="448051"/>
    <lineage>
        <taxon>Eukaryota</taxon>
        <taxon>Fungi</taxon>
        <taxon>Dikarya</taxon>
        <taxon>Ascomycota</taxon>
        <taxon>Pezizomycotina</taxon>
        <taxon>Sordariomycetes</taxon>
        <taxon>Sordariomycetidae</taxon>
        <taxon>Diaporthales</taxon>
        <taxon>Cytosporaceae</taxon>
        <taxon>Cytospora</taxon>
    </lineage>
</organism>
<dbReference type="Proteomes" id="UP000283895">
    <property type="component" value="Unassembled WGS sequence"/>
</dbReference>
<proteinExistence type="predicted"/>
<feature type="compositionally biased region" description="Polar residues" evidence="3">
    <location>
        <begin position="51"/>
        <end position="61"/>
    </location>
</feature>
<reference evidence="5 6" key="1">
    <citation type="submission" date="2015-09" db="EMBL/GenBank/DDBJ databases">
        <title>Host preference determinants of Valsa canker pathogens revealed by comparative genomics.</title>
        <authorList>
            <person name="Yin Z."/>
            <person name="Huang L."/>
        </authorList>
    </citation>
    <scope>NUCLEOTIDE SEQUENCE [LARGE SCALE GENOMIC DNA]</scope>
    <source>
        <strain evidence="5 6">03-1</strain>
    </source>
</reference>
<dbReference type="InterPro" id="IPR053187">
    <property type="entry name" value="Notoamide_regulator"/>
</dbReference>
<evidence type="ECO:0000313" key="5">
    <source>
        <dbReference type="EMBL" id="ROW12166.1"/>
    </source>
</evidence>
<dbReference type="Gene3D" id="4.10.240.10">
    <property type="entry name" value="Zn(2)-C6 fungal-type DNA-binding domain"/>
    <property type="match status" value="1"/>
</dbReference>
<dbReference type="PROSITE" id="PS50048">
    <property type="entry name" value="ZN2_CY6_FUNGAL_2"/>
    <property type="match status" value="1"/>
</dbReference>
<evidence type="ECO:0000313" key="6">
    <source>
        <dbReference type="Proteomes" id="UP000283895"/>
    </source>
</evidence>
<dbReference type="PANTHER" id="PTHR47256">
    <property type="entry name" value="ZN(II)2CYS6 TRANSCRIPTION FACTOR (EUROFUNG)-RELATED"/>
    <property type="match status" value="1"/>
</dbReference>
<dbReference type="Pfam" id="PF00172">
    <property type="entry name" value="Zn_clus"/>
    <property type="match status" value="1"/>
</dbReference>
<keyword evidence="2" id="KW-0175">Coiled coil</keyword>
<dbReference type="InterPro" id="IPR036864">
    <property type="entry name" value="Zn2-C6_fun-type_DNA-bd_sf"/>
</dbReference>
<feature type="coiled-coil region" evidence="2">
    <location>
        <begin position="111"/>
        <end position="138"/>
    </location>
</feature>
<comment type="caution">
    <text evidence="5">The sequence shown here is derived from an EMBL/GenBank/DDBJ whole genome shotgun (WGS) entry which is preliminary data.</text>
</comment>
<dbReference type="STRING" id="356882.A0A423X8Q5"/>
<dbReference type="AlphaFoldDB" id="A0A423X8Q5"/>
<dbReference type="GO" id="GO:0000981">
    <property type="term" value="F:DNA-binding transcription factor activity, RNA polymerase II-specific"/>
    <property type="evidence" value="ECO:0007669"/>
    <property type="project" value="InterPro"/>
</dbReference>
<dbReference type="GO" id="GO:0008270">
    <property type="term" value="F:zinc ion binding"/>
    <property type="evidence" value="ECO:0007669"/>
    <property type="project" value="InterPro"/>
</dbReference>
<evidence type="ECO:0000256" key="2">
    <source>
        <dbReference type="SAM" id="Coils"/>
    </source>
</evidence>